<dbReference type="Gene3D" id="3.20.20.140">
    <property type="entry name" value="Metal-dependent hydrolases"/>
    <property type="match status" value="1"/>
</dbReference>
<dbReference type="Pfam" id="PF04909">
    <property type="entry name" value="Amidohydro_2"/>
    <property type="match status" value="1"/>
</dbReference>
<dbReference type="SUPFAM" id="SSF51556">
    <property type="entry name" value="Metallo-dependent hydrolases"/>
    <property type="match status" value="1"/>
</dbReference>
<comment type="caution">
    <text evidence="2">The sequence shown here is derived from an EMBL/GenBank/DDBJ whole genome shotgun (WGS) entry which is preliminary data.</text>
</comment>
<sequence length="53" mass="5670">MKGHGRHKVLFGTNYPMITPAKALEGISGLGLDEQARRLFLGGNACKIFAGIL</sequence>
<evidence type="ECO:0000313" key="3">
    <source>
        <dbReference type="Proteomes" id="UP000321026"/>
    </source>
</evidence>
<feature type="domain" description="Amidohydrolase-related" evidence="1">
    <location>
        <begin position="5"/>
        <end position="49"/>
    </location>
</feature>
<protein>
    <recommendedName>
        <fullName evidence="1">Amidohydrolase-related domain-containing protein</fullName>
    </recommendedName>
</protein>
<name>A0A5C7JBK1_9BACT</name>
<evidence type="ECO:0000313" key="2">
    <source>
        <dbReference type="EMBL" id="TXG78839.1"/>
    </source>
</evidence>
<dbReference type="Proteomes" id="UP000321026">
    <property type="component" value="Unassembled WGS sequence"/>
</dbReference>
<dbReference type="GO" id="GO:0016787">
    <property type="term" value="F:hydrolase activity"/>
    <property type="evidence" value="ECO:0007669"/>
    <property type="project" value="InterPro"/>
</dbReference>
<gene>
    <name evidence="2" type="ORF">E6Q11_00250</name>
</gene>
<dbReference type="InterPro" id="IPR006680">
    <property type="entry name" value="Amidohydro-rel"/>
</dbReference>
<evidence type="ECO:0000259" key="1">
    <source>
        <dbReference type="Pfam" id="PF04909"/>
    </source>
</evidence>
<organism evidence="2 3">
    <name type="scientific">Candidatus Dojkabacteria bacterium</name>
    <dbReference type="NCBI Taxonomy" id="2099670"/>
    <lineage>
        <taxon>Bacteria</taxon>
        <taxon>Candidatus Dojkabacteria</taxon>
    </lineage>
</organism>
<proteinExistence type="predicted"/>
<accession>A0A5C7JBK1</accession>
<reference evidence="2 3" key="1">
    <citation type="submission" date="2018-09" db="EMBL/GenBank/DDBJ databases">
        <title>Metagenome Assembled Genomes from an Advanced Water Purification Facility.</title>
        <authorList>
            <person name="Stamps B.W."/>
            <person name="Spear J.R."/>
        </authorList>
    </citation>
    <scope>NUCLEOTIDE SEQUENCE [LARGE SCALE GENOMIC DNA]</scope>
    <source>
        <strain evidence="2">Bin_63_2</strain>
    </source>
</reference>
<dbReference type="AlphaFoldDB" id="A0A5C7JBK1"/>
<dbReference type="InterPro" id="IPR032466">
    <property type="entry name" value="Metal_Hydrolase"/>
</dbReference>
<dbReference type="EMBL" id="SSDS01000004">
    <property type="protein sequence ID" value="TXG78839.1"/>
    <property type="molecule type" value="Genomic_DNA"/>
</dbReference>